<evidence type="ECO:0008006" key="14">
    <source>
        <dbReference type="Google" id="ProtNLM"/>
    </source>
</evidence>
<dbReference type="Pfam" id="PF17200">
    <property type="entry name" value="sCache_2"/>
    <property type="match status" value="1"/>
</dbReference>
<dbReference type="PANTHER" id="PTHR43531:SF14">
    <property type="entry name" value="METHYL-ACCEPTING CHEMOTAXIS PROTEIN I-RELATED"/>
    <property type="match status" value="1"/>
</dbReference>
<sequence length="515" mass="54450">MRGLTFAQKLALPLVVSLISLLVVSGFDAYHVRDVQMELRRNQLQRVTEVANSIVKDYYSISRKGTLDEAAAKQQALERLQALHYGGDGYFTITDSNQIGVMNPTKPASNGKSMAGVKDANGTLIYEKIVDASRAPDGSFIEYVWPHVGQTTPVPKVAFVLRFEPWDWIITTGAYVDDINAEFEASLVQSAIVVLGIGGLLILLMLLCNSSIQSTVGGDPADAAQLVRKMADGNLSIPITLRRGDTASLMYALESMRSRLVATIGEVKEAAGSVSTATQQINAGNVDLSARTESQAASLQETASSMEEMTAMVRQTADNAVQARKMAESASAITTAGAALMADVVEGMKDINSQSSEMVEIISAIEGIAFQTNILALNAAVEAARAGENGRGFAVVAGEVRALAQRSATAARQIRDLINGVSERISVGSNVVEKTGGAMKEVETSIVAVVNIVHEIASAAGEQSSGIEEVNLAVSQIDAVTQHNAALVEEAAAAAGALHEQATRLHAAVDYFRIA</sequence>
<keyword evidence="5 9" id="KW-1133">Transmembrane helix</keyword>
<keyword evidence="8" id="KW-0807">Transducer</keyword>
<keyword evidence="2" id="KW-1003">Cell membrane</keyword>
<dbReference type="SMART" id="SM01049">
    <property type="entry name" value="Cache_2"/>
    <property type="match status" value="1"/>
</dbReference>
<dbReference type="Gene3D" id="1.10.287.950">
    <property type="entry name" value="Methyl-accepting chemotaxis protein"/>
    <property type="match status" value="1"/>
</dbReference>
<feature type="transmembrane region" description="Helical" evidence="9">
    <location>
        <begin position="187"/>
        <end position="207"/>
    </location>
</feature>
<name>A0ABM8SXN3_9BURK</name>
<keyword evidence="13" id="KW-1185">Reference proteome</keyword>
<evidence type="ECO:0000256" key="6">
    <source>
        <dbReference type="ARBA" id="ARBA00023136"/>
    </source>
</evidence>
<dbReference type="CDD" id="cd11386">
    <property type="entry name" value="MCP_signal"/>
    <property type="match status" value="1"/>
</dbReference>
<keyword evidence="3" id="KW-0488">Methylation</keyword>
<evidence type="ECO:0000313" key="13">
    <source>
        <dbReference type="Proteomes" id="UP000673821"/>
    </source>
</evidence>
<evidence type="ECO:0000256" key="4">
    <source>
        <dbReference type="ARBA" id="ARBA00022692"/>
    </source>
</evidence>
<organism evidence="12 13">
    <name type="scientific">Paraburkholderia nemoris</name>
    <dbReference type="NCBI Taxonomy" id="2793076"/>
    <lineage>
        <taxon>Bacteria</taxon>
        <taxon>Pseudomonadati</taxon>
        <taxon>Pseudomonadota</taxon>
        <taxon>Betaproteobacteria</taxon>
        <taxon>Burkholderiales</taxon>
        <taxon>Burkholderiaceae</taxon>
        <taxon>Paraburkholderia</taxon>
    </lineage>
</organism>
<evidence type="ECO:0000256" key="9">
    <source>
        <dbReference type="SAM" id="Phobius"/>
    </source>
</evidence>
<comment type="similarity">
    <text evidence="7">Belongs to the methyl-accepting chemotaxis (MCP) protein family.</text>
</comment>
<dbReference type="InterPro" id="IPR033480">
    <property type="entry name" value="sCache_2"/>
</dbReference>
<accession>A0ABM8SXN3</accession>
<dbReference type="SMART" id="SM00283">
    <property type="entry name" value="MA"/>
    <property type="match status" value="1"/>
</dbReference>
<evidence type="ECO:0000259" key="10">
    <source>
        <dbReference type="PROSITE" id="PS50111"/>
    </source>
</evidence>
<feature type="domain" description="HAMP" evidence="11">
    <location>
        <begin position="224"/>
        <end position="265"/>
    </location>
</feature>
<proteinExistence type="inferred from homology"/>
<keyword evidence="4 9" id="KW-0812">Transmembrane</keyword>
<dbReference type="PANTHER" id="PTHR43531">
    <property type="entry name" value="PROTEIN ICFG"/>
    <property type="match status" value="1"/>
</dbReference>
<dbReference type="InterPro" id="IPR003660">
    <property type="entry name" value="HAMP_dom"/>
</dbReference>
<evidence type="ECO:0000256" key="3">
    <source>
        <dbReference type="ARBA" id="ARBA00022481"/>
    </source>
</evidence>
<dbReference type="InterPro" id="IPR004089">
    <property type="entry name" value="MCPsignal_dom"/>
</dbReference>
<comment type="caution">
    <text evidence="12">The sequence shown here is derived from an EMBL/GenBank/DDBJ whole genome shotgun (WGS) entry which is preliminary data.</text>
</comment>
<dbReference type="Proteomes" id="UP000673821">
    <property type="component" value="Unassembled WGS sequence"/>
</dbReference>
<dbReference type="EMBL" id="CAJNBH010000029">
    <property type="protein sequence ID" value="CAE6839868.1"/>
    <property type="molecule type" value="Genomic_DNA"/>
</dbReference>
<dbReference type="PRINTS" id="PR00260">
    <property type="entry name" value="CHEMTRNSDUCR"/>
</dbReference>
<gene>
    <name evidence="12" type="ORF">R69776_06991</name>
</gene>
<evidence type="ECO:0000259" key="11">
    <source>
        <dbReference type="PROSITE" id="PS50885"/>
    </source>
</evidence>
<keyword evidence="6 9" id="KW-0472">Membrane</keyword>
<reference evidence="12 13" key="1">
    <citation type="submission" date="2021-02" db="EMBL/GenBank/DDBJ databases">
        <authorList>
            <person name="Vanwijnsberghe S."/>
        </authorList>
    </citation>
    <scope>NUCLEOTIDE SEQUENCE [LARGE SCALE GENOMIC DNA]</scope>
    <source>
        <strain evidence="12 13">R-69776</strain>
    </source>
</reference>
<dbReference type="SUPFAM" id="SSF58104">
    <property type="entry name" value="Methyl-accepting chemotaxis protein (MCP) signaling domain"/>
    <property type="match status" value="1"/>
</dbReference>
<dbReference type="PROSITE" id="PS50111">
    <property type="entry name" value="CHEMOTAXIS_TRANSDUC_2"/>
    <property type="match status" value="1"/>
</dbReference>
<feature type="domain" description="Methyl-accepting transducer" evidence="10">
    <location>
        <begin position="270"/>
        <end position="499"/>
    </location>
</feature>
<evidence type="ECO:0000256" key="5">
    <source>
        <dbReference type="ARBA" id="ARBA00022989"/>
    </source>
</evidence>
<dbReference type="PROSITE" id="PS50885">
    <property type="entry name" value="HAMP"/>
    <property type="match status" value="1"/>
</dbReference>
<dbReference type="Gene3D" id="3.30.450.20">
    <property type="entry name" value="PAS domain"/>
    <property type="match status" value="1"/>
</dbReference>
<evidence type="ECO:0000313" key="12">
    <source>
        <dbReference type="EMBL" id="CAE6839868.1"/>
    </source>
</evidence>
<evidence type="ECO:0000256" key="7">
    <source>
        <dbReference type="ARBA" id="ARBA00029447"/>
    </source>
</evidence>
<protein>
    <recommendedName>
        <fullName evidence="14">Chemotaxis protein</fullName>
    </recommendedName>
</protein>
<dbReference type="InterPro" id="IPR004090">
    <property type="entry name" value="Chemotax_Me-accpt_rcpt"/>
</dbReference>
<dbReference type="InterPro" id="IPR051310">
    <property type="entry name" value="MCP_chemotaxis"/>
</dbReference>
<dbReference type="Pfam" id="PF00015">
    <property type="entry name" value="MCPsignal"/>
    <property type="match status" value="1"/>
</dbReference>
<comment type="subcellular location">
    <subcellularLocation>
        <location evidence="1">Cell membrane</location>
        <topology evidence="1">Multi-pass membrane protein</topology>
    </subcellularLocation>
</comment>
<evidence type="ECO:0000256" key="8">
    <source>
        <dbReference type="PROSITE-ProRule" id="PRU00284"/>
    </source>
</evidence>
<evidence type="ECO:0000256" key="2">
    <source>
        <dbReference type="ARBA" id="ARBA00022475"/>
    </source>
</evidence>
<evidence type="ECO:0000256" key="1">
    <source>
        <dbReference type="ARBA" id="ARBA00004651"/>
    </source>
</evidence>